<dbReference type="EMBL" id="FNZZ01000001">
    <property type="protein sequence ID" value="SEK57414.1"/>
    <property type="molecule type" value="Genomic_DNA"/>
</dbReference>
<evidence type="ECO:0000313" key="3">
    <source>
        <dbReference type="Proteomes" id="UP000199214"/>
    </source>
</evidence>
<keyword evidence="3" id="KW-1185">Reference proteome</keyword>
<reference evidence="3" key="1">
    <citation type="submission" date="2016-10" db="EMBL/GenBank/DDBJ databases">
        <authorList>
            <person name="Varghese N."/>
            <person name="Submissions S."/>
        </authorList>
    </citation>
    <scope>NUCLEOTIDE SEQUENCE [LARGE SCALE GENOMIC DNA]</scope>
    <source>
        <strain evidence="3">JS21-1</strain>
    </source>
</reference>
<accession>A0A1H7I4W8</accession>
<dbReference type="Proteomes" id="UP000199214">
    <property type="component" value="Unassembled WGS sequence"/>
</dbReference>
<sequence>MLMIEVVMGIVAASFVAVPVALATFGKPAVAMKIEKNQL</sequence>
<organism evidence="2 3">
    <name type="scientific">Sphingomonas palmae</name>
    <dbReference type="NCBI Taxonomy" id="1855283"/>
    <lineage>
        <taxon>Bacteria</taxon>
        <taxon>Pseudomonadati</taxon>
        <taxon>Pseudomonadota</taxon>
        <taxon>Alphaproteobacteria</taxon>
        <taxon>Sphingomonadales</taxon>
        <taxon>Sphingomonadaceae</taxon>
        <taxon>Sphingomonas</taxon>
    </lineage>
</organism>
<proteinExistence type="predicted"/>
<evidence type="ECO:0000313" key="2">
    <source>
        <dbReference type="EMBL" id="SEK57414.1"/>
    </source>
</evidence>
<gene>
    <name evidence="2" type="ORF">SAMN05216382_0680</name>
</gene>
<dbReference type="STRING" id="1855283.SAMN05216382_0680"/>
<name>A0A1H7I4W8_9SPHN</name>
<keyword evidence="1" id="KW-0812">Transmembrane</keyword>
<evidence type="ECO:0000256" key="1">
    <source>
        <dbReference type="SAM" id="Phobius"/>
    </source>
</evidence>
<keyword evidence="1" id="KW-0472">Membrane</keyword>
<feature type="transmembrane region" description="Helical" evidence="1">
    <location>
        <begin position="6"/>
        <end position="26"/>
    </location>
</feature>
<dbReference type="AlphaFoldDB" id="A0A1H7I4W8"/>
<protein>
    <submittedName>
        <fullName evidence="2">Uncharacterized protein</fullName>
    </submittedName>
</protein>
<keyword evidence="1" id="KW-1133">Transmembrane helix</keyword>